<dbReference type="EMBL" id="BAABAL010000016">
    <property type="protein sequence ID" value="GAA4014549.1"/>
    <property type="molecule type" value="Genomic_DNA"/>
</dbReference>
<reference evidence="3" key="1">
    <citation type="journal article" date="2019" name="Int. J. Syst. Evol. Microbiol.">
        <title>The Global Catalogue of Microorganisms (GCM) 10K type strain sequencing project: providing services to taxonomists for standard genome sequencing and annotation.</title>
        <authorList>
            <consortium name="The Broad Institute Genomics Platform"/>
            <consortium name="The Broad Institute Genome Sequencing Center for Infectious Disease"/>
            <person name="Wu L."/>
            <person name="Ma J."/>
        </authorList>
    </citation>
    <scope>NUCLEOTIDE SEQUENCE [LARGE SCALE GENOMIC DNA]</scope>
    <source>
        <strain evidence="3">JCM 17342</strain>
    </source>
</reference>
<dbReference type="InterPro" id="IPR006059">
    <property type="entry name" value="SBP"/>
</dbReference>
<dbReference type="Proteomes" id="UP001501747">
    <property type="component" value="Unassembled WGS sequence"/>
</dbReference>
<dbReference type="PANTHER" id="PTHR43649">
    <property type="entry name" value="ARABINOSE-BINDING PROTEIN-RELATED"/>
    <property type="match status" value="1"/>
</dbReference>
<feature type="chain" id="PRO_5046534603" evidence="1">
    <location>
        <begin position="25"/>
        <end position="441"/>
    </location>
</feature>
<dbReference type="Pfam" id="PF01547">
    <property type="entry name" value="SBP_bac_1"/>
    <property type="match status" value="1"/>
</dbReference>
<dbReference type="PANTHER" id="PTHR43649:SF12">
    <property type="entry name" value="DIACETYLCHITOBIOSE BINDING PROTEIN DASA"/>
    <property type="match status" value="1"/>
</dbReference>
<protein>
    <submittedName>
        <fullName evidence="2">Extracellular solute-binding protein</fullName>
    </submittedName>
</protein>
<keyword evidence="3" id="KW-1185">Reference proteome</keyword>
<dbReference type="SUPFAM" id="SSF53850">
    <property type="entry name" value="Periplasmic binding protein-like II"/>
    <property type="match status" value="1"/>
</dbReference>
<gene>
    <name evidence="2" type="ORF">GCM10022247_41790</name>
</gene>
<dbReference type="InterPro" id="IPR050490">
    <property type="entry name" value="Bact_solute-bd_prot1"/>
</dbReference>
<organism evidence="2 3">
    <name type="scientific">Allokutzneria multivorans</name>
    <dbReference type="NCBI Taxonomy" id="1142134"/>
    <lineage>
        <taxon>Bacteria</taxon>
        <taxon>Bacillati</taxon>
        <taxon>Actinomycetota</taxon>
        <taxon>Actinomycetes</taxon>
        <taxon>Pseudonocardiales</taxon>
        <taxon>Pseudonocardiaceae</taxon>
        <taxon>Allokutzneria</taxon>
    </lineage>
</organism>
<proteinExistence type="predicted"/>
<name>A0ABP7SQH9_9PSEU</name>
<dbReference type="Gene3D" id="3.40.190.10">
    <property type="entry name" value="Periplasmic binding protein-like II"/>
    <property type="match status" value="1"/>
</dbReference>
<feature type="signal peptide" evidence="1">
    <location>
        <begin position="1"/>
        <end position="24"/>
    </location>
</feature>
<keyword evidence="1" id="KW-0732">Signal</keyword>
<evidence type="ECO:0000313" key="3">
    <source>
        <dbReference type="Proteomes" id="UP001501747"/>
    </source>
</evidence>
<evidence type="ECO:0000313" key="2">
    <source>
        <dbReference type="EMBL" id="GAA4014549.1"/>
    </source>
</evidence>
<evidence type="ECO:0000256" key="1">
    <source>
        <dbReference type="SAM" id="SignalP"/>
    </source>
</evidence>
<comment type="caution">
    <text evidence="2">The sequence shown here is derived from an EMBL/GenBank/DDBJ whole genome shotgun (WGS) entry which is preliminary data.</text>
</comment>
<accession>A0ABP7SQH9</accession>
<sequence length="441" mass="46994">MRKLRAVNLPGATMALRASTSLLAAVMTGALALTVAGCGGGSSGGSGGLTYWSMWKESEPQAKVLADAVRAFEAETGVKVSVQWQGREVLKKVTPALRGGDVPDLVDQEENPIRATLVQADAFRDLSAVFAAEVPGSGKKVSQVVSDKYLSTLKKDGKPFLVPYEVIGHGLWFDGAAHPGIAASPPKTWQDFTALLAKSKSEGRSPIALDGDIAYYNAYWTVGALQNALGPGRVSELAKDPTGKAWDSAEVRAVLASVRDLSKQGYFAPGFDGSKWPAVQEKWAQGQADFLLMGSWAPSETGAKAKAGFTYQFAPLPGARQSIPVGSLGFTIPKRAKNPEAAERFIAFFLKDQHLGKIATEAKNLTPNPALPAPPELAGLAKATAELPVSRPLDGLEADYPGYVDEVLYPANDLLVKGKSEVDGFLTQIAERQANYWKKHR</sequence>